<dbReference type="PANTHER" id="PTHR43080:SF2">
    <property type="entry name" value="CBS DOMAIN-CONTAINING PROTEIN"/>
    <property type="match status" value="1"/>
</dbReference>
<feature type="domain" description="CBS" evidence="2">
    <location>
        <begin position="196"/>
        <end position="250"/>
    </location>
</feature>
<dbReference type="PANTHER" id="PTHR43080">
    <property type="entry name" value="CBS DOMAIN-CONTAINING PROTEIN CBSX3, MITOCHONDRIAL"/>
    <property type="match status" value="1"/>
</dbReference>
<feature type="domain" description="CBS" evidence="2">
    <location>
        <begin position="61"/>
        <end position="118"/>
    </location>
</feature>
<dbReference type="SUPFAM" id="SSF54631">
    <property type="entry name" value="CBS-domain pair"/>
    <property type="match status" value="2"/>
</dbReference>
<comment type="caution">
    <text evidence="3">The sequence shown here is derived from an EMBL/GenBank/DDBJ whole genome shotgun (WGS) entry which is preliminary data.</text>
</comment>
<protein>
    <recommendedName>
        <fullName evidence="2">CBS domain-containing protein</fullName>
    </recommendedName>
</protein>
<accession>X1DVP8</accession>
<dbReference type="SMART" id="SM00116">
    <property type="entry name" value="CBS"/>
    <property type="match status" value="4"/>
</dbReference>
<dbReference type="Pfam" id="PF00571">
    <property type="entry name" value="CBS"/>
    <property type="match status" value="4"/>
</dbReference>
<dbReference type="InterPro" id="IPR000644">
    <property type="entry name" value="CBS_dom"/>
</dbReference>
<keyword evidence="1" id="KW-0129">CBS domain</keyword>
<reference evidence="3" key="1">
    <citation type="journal article" date="2014" name="Front. Microbiol.">
        <title>High frequency of phylogenetically diverse reductive dehalogenase-homologous genes in deep subseafloor sedimentary metagenomes.</title>
        <authorList>
            <person name="Kawai M."/>
            <person name="Futagami T."/>
            <person name="Toyoda A."/>
            <person name="Takaki Y."/>
            <person name="Nishi S."/>
            <person name="Hori S."/>
            <person name="Arai W."/>
            <person name="Tsubouchi T."/>
            <person name="Morono Y."/>
            <person name="Uchiyama I."/>
            <person name="Ito T."/>
            <person name="Fujiyama A."/>
            <person name="Inagaki F."/>
            <person name="Takami H."/>
        </authorList>
    </citation>
    <scope>NUCLEOTIDE SEQUENCE</scope>
    <source>
        <strain evidence="3">Expedition CK06-06</strain>
    </source>
</reference>
<proteinExistence type="predicted"/>
<feature type="domain" description="CBS" evidence="2">
    <location>
        <begin position="1"/>
        <end position="48"/>
    </location>
</feature>
<dbReference type="PROSITE" id="PS51371">
    <property type="entry name" value="CBS"/>
    <property type="match status" value="4"/>
</dbReference>
<organism evidence="3">
    <name type="scientific">marine sediment metagenome</name>
    <dbReference type="NCBI Taxonomy" id="412755"/>
    <lineage>
        <taxon>unclassified sequences</taxon>
        <taxon>metagenomes</taxon>
        <taxon>ecological metagenomes</taxon>
    </lineage>
</organism>
<feature type="domain" description="CBS" evidence="2">
    <location>
        <begin position="122"/>
        <end position="181"/>
    </location>
</feature>
<feature type="non-terminal residue" evidence="3">
    <location>
        <position position="1"/>
    </location>
</feature>
<dbReference type="InterPro" id="IPR046342">
    <property type="entry name" value="CBS_dom_sf"/>
</dbReference>
<dbReference type="InterPro" id="IPR051257">
    <property type="entry name" value="Diverse_CBS-Domain"/>
</dbReference>
<sequence length="250" mass="27616">DKDQPLANAIDLMQRNEISRLVALQAGKIVGMITEKDIAREMGSSTAYRLPPERIHVSNVMTHNPITVAPEVMVKRAAEIMLDHDISGLPVVEGEHLAGIVTKLDFAKVCSGYEDVYVGQVMQASPTTVSPGDRVVHARRLLLDEDLVGLPVTEGGELVGVVTMRDVAMKLAAFQEVVPDRYKIERIRNLLVGDIMTQPATTTRTDTRLSKVSRLMLERRFSTLPVLNLEGELVGLLTKTELTQIARERL</sequence>
<evidence type="ECO:0000259" key="2">
    <source>
        <dbReference type="PROSITE" id="PS51371"/>
    </source>
</evidence>
<evidence type="ECO:0000256" key="1">
    <source>
        <dbReference type="ARBA" id="ARBA00023122"/>
    </source>
</evidence>
<dbReference type="Gene3D" id="3.10.580.10">
    <property type="entry name" value="CBS-domain"/>
    <property type="match status" value="2"/>
</dbReference>
<name>X1DVP8_9ZZZZ</name>
<dbReference type="EMBL" id="BARU01002190">
    <property type="protein sequence ID" value="GAH25091.1"/>
    <property type="molecule type" value="Genomic_DNA"/>
</dbReference>
<dbReference type="AlphaFoldDB" id="X1DVP8"/>
<evidence type="ECO:0000313" key="3">
    <source>
        <dbReference type="EMBL" id="GAH25091.1"/>
    </source>
</evidence>
<gene>
    <name evidence="3" type="ORF">S03H2_05286</name>
</gene>